<protein>
    <submittedName>
        <fullName evidence="1">Uncharacterized protein</fullName>
    </submittedName>
</protein>
<proteinExistence type="predicted"/>
<evidence type="ECO:0000313" key="1">
    <source>
        <dbReference type="EMBL" id="KAK1596328.1"/>
    </source>
</evidence>
<dbReference type="Proteomes" id="UP001230504">
    <property type="component" value="Unassembled WGS sequence"/>
</dbReference>
<dbReference type="RefSeq" id="XP_060417214.1">
    <property type="nucleotide sequence ID" value="XM_060559878.1"/>
</dbReference>
<keyword evidence="2" id="KW-1185">Reference proteome</keyword>
<evidence type="ECO:0000313" key="2">
    <source>
        <dbReference type="Proteomes" id="UP001230504"/>
    </source>
</evidence>
<gene>
    <name evidence="1" type="ORF">LY79DRAFT_577367</name>
</gene>
<comment type="caution">
    <text evidence="1">The sequence shown here is derived from an EMBL/GenBank/DDBJ whole genome shotgun (WGS) entry which is preliminary data.</text>
</comment>
<dbReference type="GeneID" id="85444118"/>
<reference evidence="1" key="1">
    <citation type="submission" date="2021-06" db="EMBL/GenBank/DDBJ databases">
        <title>Comparative genomics, transcriptomics and evolutionary studies reveal genomic signatures of adaptation to plant cell wall in hemibiotrophic fungi.</title>
        <authorList>
            <consortium name="DOE Joint Genome Institute"/>
            <person name="Baroncelli R."/>
            <person name="Diaz J.F."/>
            <person name="Benocci T."/>
            <person name="Peng M."/>
            <person name="Battaglia E."/>
            <person name="Haridas S."/>
            <person name="Andreopoulos W."/>
            <person name="Labutti K."/>
            <person name="Pangilinan J."/>
            <person name="Floch G.L."/>
            <person name="Makela M.R."/>
            <person name="Henrissat B."/>
            <person name="Grigoriev I.V."/>
            <person name="Crouch J.A."/>
            <person name="De Vries R.P."/>
            <person name="Sukno S.A."/>
            <person name="Thon M.R."/>
        </authorList>
    </citation>
    <scope>NUCLEOTIDE SEQUENCE</scope>
    <source>
        <strain evidence="1">CBS 125086</strain>
    </source>
</reference>
<organism evidence="1 2">
    <name type="scientific">Colletotrichum navitas</name>
    <dbReference type="NCBI Taxonomy" id="681940"/>
    <lineage>
        <taxon>Eukaryota</taxon>
        <taxon>Fungi</taxon>
        <taxon>Dikarya</taxon>
        <taxon>Ascomycota</taxon>
        <taxon>Pezizomycotina</taxon>
        <taxon>Sordariomycetes</taxon>
        <taxon>Hypocreomycetidae</taxon>
        <taxon>Glomerellales</taxon>
        <taxon>Glomerellaceae</taxon>
        <taxon>Colletotrichum</taxon>
        <taxon>Colletotrichum graminicola species complex</taxon>
    </lineage>
</organism>
<name>A0AAD8V8I7_9PEZI</name>
<sequence length="272" mass="28801">MAAAMLTVTPALANSFEYNLVEGVPCTQQPDESFTCSDGSENSTVALDDYYAEISVYPTTPNLGGVKAECGGPDAFIFFVMNAAGFYVEECSGKALSSVITVRARNDFSIQSAGQELTFTDADPCTQSSDGGFTCSGGGTIRTANGAITMTAEEDVDTAIRVICNAGSSVFYTSAGDIGNFMKPSVCGDDHRGPTGFNWPILFQKNIVPDINKQKVVKGEMSRLGEKTSPPFGVSHELYLGAAVAVRIKSGSWLELYRAGFRATVSPSTGEY</sequence>
<dbReference type="EMBL" id="JAHLJV010000012">
    <property type="protein sequence ID" value="KAK1596328.1"/>
    <property type="molecule type" value="Genomic_DNA"/>
</dbReference>
<accession>A0AAD8V8I7</accession>
<dbReference type="AlphaFoldDB" id="A0AAD8V8I7"/>